<keyword evidence="4" id="KW-0456">Lyase</keyword>
<proteinExistence type="inferred from homology"/>
<comment type="caution">
    <text evidence="4">The sequence shown here is derived from an EMBL/GenBank/DDBJ whole genome shotgun (WGS) entry which is preliminary data.</text>
</comment>
<dbReference type="InterPro" id="IPR001544">
    <property type="entry name" value="Aminotrans_IV"/>
</dbReference>
<comment type="similarity">
    <text evidence="2">Belongs to the class-IV pyridoxal-phosphate-dependent aminotransferase family.</text>
</comment>
<dbReference type="Gene3D" id="3.20.10.10">
    <property type="entry name" value="D-amino Acid Aminotransferase, subunit A, domain 2"/>
    <property type="match status" value="1"/>
</dbReference>
<evidence type="ECO:0000256" key="3">
    <source>
        <dbReference type="ARBA" id="ARBA00022898"/>
    </source>
</evidence>
<dbReference type="Pfam" id="PF01063">
    <property type="entry name" value="Aminotran_4"/>
    <property type="match status" value="1"/>
</dbReference>
<dbReference type="OrthoDB" id="9805628at2"/>
<dbReference type="Proteomes" id="UP000267841">
    <property type="component" value="Unassembled WGS sequence"/>
</dbReference>
<reference evidence="4 5" key="1">
    <citation type="submission" date="2018-10" db="EMBL/GenBank/DDBJ databases">
        <title>Genomic Encyclopedia of Archaeal and Bacterial Type Strains, Phase II (KMG-II): from individual species to whole genera.</title>
        <authorList>
            <person name="Goeker M."/>
        </authorList>
    </citation>
    <scope>NUCLEOTIDE SEQUENCE [LARGE SCALE GENOMIC DNA]</scope>
    <source>
        <strain evidence="4 5">DSM 16510</strain>
    </source>
</reference>
<dbReference type="InterPro" id="IPR050571">
    <property type="entry name" value="Class-IV_PLP-Dep_Aminotrnsfr"/>
</dbReference>
<evidence type="ECO:0000313" key="4">
    <source>
        <dbReference type="EMBL" id="RLJ70972.1"/>
    </source>
</evidence>
<organism evidence="4 5">
    <name type="scientific">Hydrogenivirga caldilitoris</name>
    <dbReference type="NCBI Taxonomy" id="246264"/>
    <lineage>
        <taxon>Bacteria</taxon>
        <taxon>Pseudomonadati</taxon>
        <taxon>Aquificota</taxon>
        <taxon>Aquificia</taxon>
        <taxon>Aquificales</taxon>
        <taxon>Aquificaceae</taxon>
        <taxon>Hydrogenivirga</taxon>
    </lineage>
</organism>
<dbReference type="Gene3D" id="3.30.470.10">
    <property type="match status" value="1"/>
</dbReference>
<dbReference type="PANTHER" id="PTHR42743">
    <property type="entry name" value="AMINO-ACID AMINOTRANSFERASE"/>
    <property type="match status" value="1"/>
</dbReference>
<dbReference type="CDD" id="cd00449">
    <property type="entry name" value="PLPDE_IV"/>
    <property type="match status" value="1"/>
</dbReference>
<dbReference type="FunFam" id="3.30.470.10:FF:000028">
    <property type="entry name" value="Aminodeoxychorismate lyase"/>
    <property type="match status" value="1"/>
</dbReference>
<dbReference type="InterPro" id="IPR043131">
    <property type="entry name" value="BCAT-like_N"/>
</dbReference>
<dbReference type="RefSeq" id="WP_121011578.1">
    <property type="nucleotide sequence ID" value="NZ_RCCJ01000001.1"/>
</dbReference>
<dbReference type="AlphaFoldDB" id="A0A497XUZ5"/>
<dbReference type="SUPFAM" id="SSF56752">
    <property type="entry name" value="D-aminoacid aminotransferase-like PLP-dependent enzymes"/>
    <property type="match status" value="1"/>
</dbReference>
<dbReference type="GO" id="GO:0046394">
    <property type="term" value="P:carboxylic acid biosynthetic process"/>
    <property type="evidence" value="ECO:0007669"/>
    <property type="project" value="UniProtKB-ARBA"/>
</dbReference>
<accession>A0A497XUZ5</accession>
<dbReference type="InterPro" id="IPR036038">
    <property type="entry name" value="Aminotransferase-like"/>
</dbReference>
<evidence type="ECO:0000256" key="1">
    <source>
        <dbReference type="ARBA" id="ARBA00001933"/>
    </source>
</evidence>
<keyword evidence="3" id="KW-0663">Pyridoxal phosphate</keyword>
<dbReference type="PANTHER" id="PTHR42743:SF5">
    <property type="entry name" value="AMINODEOXYCHORISMATE LYASE"/>
    <property type="match status" value="1"/>
</dbReference>
<comment type="cofactor">
    <cofactor evidence="1">
        <name>pyridoxal 5'-phosphate</name>
        <dbReference type="ChEBI" id="CHEBI:597326"/>
    </cofactor>
</comment>
<dbReference type="FunFam" id="3.20.10.10:FF:000002">
    <property type="entry name" value="D-alanine aminotransferase"/>
    <property type="match status" value="1"/>
</dbReference>
<gene>
    <name evidence="4" type="ORF">BCF55_1261</name>
</gene>
<dbReference type="GO" id="GO:0016829">
    <property type="term" value="F:lyase activity"/>
    <property type="evidence" value="ECO:0007669"/>
    <property type="project" value="UniProtKB-KW"/>
</dbReference>
<evidence type="ECO:0000256" key="2">
    <source>
        <dbReference type="ARBA" id="ARBA00009320"/>
    </source>
</evidence>
<evidence type="ECO:0000313" key="5">
    <source>
        <dbReference type="Proteomes" id="UP000267841"/>
    </source>
</evidence>
<keyword evidence="5" id="KW-1185">Reference proteome</keyword>
<dbReference type="EMBL" id="RCCJ01000001">
    <property type="protein sequence ID" value="RLJ70972.1"/>
    <property type="molecule type" value="Genomic_DNA"/>
</dbReference>
<sequence>MNRTLYFGEGLFETIKWFGENEKLKLHYERLKTSADFLGLPCPSYEEFLAYIKTVVGEDSGLYVKFLLLSKGSSYYVDKPESYEVRVLVREPSPPPKSVELALSSFRRHSQNPVFRHKTTSYLFNVLVRREAKEKGAFDCIVLNEREELTECSASNLILLKGKRFYTPDRESGLLWGTTLEYLIRKGVDIREKSLKVKELSEADSVFITNSLMGVVPVRKFLEREFTVNESLCKELNSLLEPSG</sequence>
<dbReference type="GO" id="GO:0008652">
    <property type="term" value="P:amino acid biosynthetic process"/>
    <property type="evidence" value="ECO:0007669"/>
    <property type="project" value="UniProtKB-ARBA"/>
</dbReference>
<protein>
    <submittedName>
        <fullName evidence="4">4-amino-4-deoxychorismate lyase</fullName>
    </submittedName>
</protein>
<name>A0A497XUZ5_9AQUI</name>
<dbReference type="InterPro" id="IPR043132">
    <property type="entry name" value="BCAT-like_C"/>
</dbReference>